<proteinExistence type="predicted"/>
<gene>
    <name evidence="1" type="ORF">VNI00_005514</name>
</gene>
<evidence type="ECO:0000313" key="2">
    <source>
        <dbReference type="Proteomes" id="UP001383192"/>
    </source>
</evidence>
<organism evidence="1 2">
    <name type="scientific">Paramarasmius palmivorus</name>
    <dbReference type="NCBI Taxonomy" id="297713"/>
    <lineage>
        <taxon>Eukaryota</taxon>
        <taxon>Fungi</taxon>
        <taxon>Dikarya</taxon>
        <taxon>Basidiomycota</taxon>
        <taxon>Agaricomycotina</taxon>
        <taxon>Agaricomycetes</taxon>
        <taxon>Agaricomycetidae</taxon>
        <taxon>Agaricales</taxon>
        <taxon>Marasmiineae</taxon>
        <taxon>Marasmiaceae</taxon>
        <taxon>Paramarasmius</taxon>
    </lineage>
</organism>
<evidence type="ECO:0000313" key="1">
    <source>
        <dbReference type="EMBL" id="KAK7049483.1"/>
    </source>
</evidence>
<dbReference type="EMBL" id="JAYKXP010000016">
    <property type="protein sequence ID" value="KAK7049483.1"/>
    <property type="molecule type" value="Genomic_DNA"/>
</dbReference>
<protein>
    <submittedName>
        <fullName evidence="1">Uncharacterized protein</fullName>
    </submittedName>
</protein>
<sequence length="408" mass="45182">MILYQVLKLDINQDPYDVLDAIRDGQQSIQLPGGTVVDLVRCDTLAKPKFKSYHHMFDCENPDANSRCPEVVNEATGFFVVEPGRSIVFYSGGELTQMASSSLAQHETLEPAKVTPSSLELVIIRRTAMGSGSDTSNQDQPRTKWFCPNPSDGDLLYQWIRSVVELTHEGEMTQFGLTNGSRHTRHHKSEKGRQIPADATITSFGWGVSYRKKLLEEDCRAHDADVNGAGGIVWSLIAATMPQSVIQEVTSKLSLHKVPHLVSRYIAPGKGYRIKLNEREYVFPDADRAPPPQLFMTWGYSAWSHTDPCYATWAFNLNVGREQYETATSDSIDVPAYGGANFVDVSLQVVVVNSAGTLMAFKPSHHHGTTVSGGTTNYYITFAFSKDISDALDNPGDRSYLGDCSWET</sequence>
<dbReference type="AlphaFoldDB" id="A0AAW0DB63"/>
<name>A0AAW0DB63_9AGAR</name>
<comment type="caution">
    <text evidence="1">The sequence shown here is derived from an EMBL/GenBank/DDBJ whole genome shotgun (WGS) entry which is preliminary data.</text>
</comment>
<accession>A0AAW0DB63</accession>
<dbReference type="Proteomes" id="UP001383192">
    <property type="component" value="Unassembled WGS sequence"/>
</dbReference>
<keyword evidence="2" id="KW-1185">Reference proteome</keyword>
<reference evidence="1 2" key="1">
    <citation type="submission" date="2024-01" db="EMBL/GenBank/DDBJ databases">
        <title>A draft genome for a cacao thread blight-causing isolate of Paramarasmius palmivorus.</title>
        <authorList>
            <person name="Baruah I.K."/>
            <person name="Bukari Y."/>
            <person name="Amoako-Attah I."/>
            <person name="Meinhardt L.W."/>
            <person name="Bailey B.A."/>
            <person name="Cohen S.P."/>
        </authorList>
    </citation>
    <scope>NUCLEOTIDE SEQUENCE [LARGE SCALE GENOMIC DNA]</scope>
    <source>
        <strain evidence="1 2">GH-12</strain>
    </source>
</reference>